<dbReference type="GO" id="GO:0043527">
    <property type="term" value="C:tRNA methyltransferase complex"/>
    <property type="evidence" value="ECO:0007669"/>
    <property type="project" value="TreeGrafter"/>
</dbReference>
<comment type="caution">
    <text evidence="7">Lacks conserved residue(s) required for the propagation of feature annotation.</text>
</comment>
<keyword evidence="6 7" id="KW-0819">tRNA processing</keyword>
<dbReference type="EMBL" id="QUSK01000002">
    <property type="protein sequence ID" value="RGD78096.1"/>
    <property type="molecule type" value="Genomic_DNA"/>
</dbReference>
<comment type="caution">
    <text evidence="8">The sequence shown here is derived from an EMBL/GenBank/DDBJ whole genome shotgun (WGS) entry which is preliminary data.</text>
</comment>
<dbReference type="GO" id="GO:0008176">
    <property type="term" value="F:tRNA (guanine(46)-N7)-methyltransferase activity"/>
    <property type="evidence" value="ECO:0007669"/>
    <property type="project" value="UniProtKB-UniRule"/>
</dbReference>
<evidence type="ECO:0000313" key="9">
    <source>
        <dbReference type="Proteomes" id="UP000260721"/>
    </source>
</evidence>
<protein>
    <recommendedName>
        <fullName evidence="7">tRNA (guanine-N(7)-)-methyltransferase</fullName>
        <ecNumber evidence="7">2.1.1.33</ecNumber>
    </recommendedName>
    <alternativeName>
        <fullName evidence="7">tRNA (guanine(46)-N(7))-methyltransferase</fullName>
    </alternativeName>
    <alternativeName>
        <fullName evidence="7">tRNA(m7G46)-methyltransferase</fullName>
    </alternativeName>
</protein>
<dbReference type="PROSITE" id="PS51625">
    <property type="entry name" value="SAM_MT_TRMB"/>
    <property type="match status" value="1"/>
</dbReference>
<dbReference type="InterPro" id="IPR055361">
    <property type="entry name" value="tRNA_methyltr_TrmB_bact"/>
</dbReference>
<keyword evidence="4 7" id="KW-0808">Transferase</keyword>
<comment type="similarity">
    <text evidence="7">Belongs to the class I-like SAM-binding methyltransferase superfamily. TrmB family.</text>
</comment>
<feature type="binding site" evidence="7">
    <location>
        <begin position="188"/>
        <end position="191"/>
    </location>
    <ligand>
        <name>substrate</name>
    </ligand>
</feature>
<feature type="binding site" evidence="7">
    <location>
        <position position="115"/>
    </location>
    <ligand>
        <name>S-adenosyl-L-methionine</name>
        <dbReference type="ChEBI" id="CHEBI:59789"/>
    </ligand>
</feature>
<reference evidence="8 9" key="1">
    <citation type="submission" date="2018-08" db="EMBL/GenBank/DDBJ databases">
        <title>A genome reference for cultivated species of the human gut microbiota.</title>
        <authorList>
            <person name="Zou Y."/>
            <person name="Xue W."/>
            <person name="Luo G."/>
        </authorList>
    </citation>
    <scope>NUCLEOTIDE SEQUENCE [LARGE SCALE GENOMIC DNA]</scope>
    <source>
        <strain evidence="8 9">TF08-11</strain>
    </source>
</reference>
<proteinExistence type="inferred from homology"/>
<feature type="binding site" evidence="7">
    <location>
        <position position="93"/>
    </location>
    <ligand>
        <name>S-adenosyl-L-methionine</name>
        <dbReference type="ChEBI" id="CHEBI:59789"/>
    </ligand>
</feature>
<evidence type="ECO:0000256" key="4">
    <source>
        <dbReference type="ARBA" id="ARBA00022679"/>
    </source>
</evidence>
<dbReference type="Gene3D" id="3.40.50.150">
    <property type="entry name" value="Vaccinia Virus protein VP39"/>
    <property type="match status" value="1"/>
</dbReference>
<dbReference type="STRING" id="1123313.GCA_000420345_00201"/>
<comment type="catalytic activity">
    <reaction evidence="1 7">
        <text>guanosine(46) in tRNA + S-adenosyl-L-methionine = N(7)-methylguanosine(46) in tRNA + S-adenosyl-L-homocysteine</text>
        <dbReference type="Rhea" id="RHEA:42708"/>
        <dbReference type="Rhea" id="RHEA-COMP:10188"/>
        <dbReference type="Rhea" id="RHEA-COMP:10189"/>
        <dbReference type="ChEBI" id="CHEBI:57856"/>
        <dbReference type="ChEBI" id="CHEBI:59789"/>
        <dbReference type="ChEBI" id="CHEBI:74269"/>
        <dbReference type="ChEBI" id="CHEBI:74480"/>
        <dbReference type="EC" id="2.1.1.33"/>
    </reaction>
</comment>
<comment type="function">
    <text evidence="2 7">Catalyzes the formation of N(7)-methylguanine at position 46 (m7G46) in tRNA.</text>
</comment>
<feature type="binding site" evidence="7">
    <location>
        <position position="151"/>
    </location>
    <ligand>
        <name>substrate</name>
    </ligand>
</feature>
<feature type="binding site" evidence="7">
    <location>
        <position position="40"/>
    </location>
    <ligand>
        <name>S-adenosyl-L-methionine</name>
        <dbReference type="ChEBI" id="CHEBI:59789"/>
    </ligand>
</feature>
<keyword evidence="5 7" id="KW-0949">S-adenosyl-L-methionine</keyword>
<evidence type="ECO:0000256" key="5">
    <source>
        <dbReference type="ARBA" id="ARBA00022691"/>
    </source>
</evidence>
<dbReference type="InterPro" id="IPR003358">
    <property type="entry name" value="tRNA_(Gua-N-7)_MeTrfase_Trmb"/>
</dbReference>
<keyword evidence="3 7" id="KW-0489">Methyltransferase</keyword>
<sequence length="216" mass="25369">MRMRKVKWAVEYLSDSQKLVTHPEEKKSLWKGQYRLLHVEIGCGKGNYSLEMARKYPDELFVAIEKNESAAGIAAKKFDEAKDVENLFLIHGDASLIDTWFVKEEVDILHLNFSDPWPKKRYAKRRLSSASFLQQYQSILSKHGQIQMKTDNEKLFEYSVLEFLKAGFLLDDLCVNYRREPHEEDAITEYEEKFIANGQPIYRCVFKKEKENETDS</sequence>
<accession>A0A3E3E7T1</accession>
<dbReference type="Proteomes" id="UP000260721">
    <property type="component" value="Unassembled WGS sequence"/>
</dbReference>
<dbReference type="HAMAP" id="MF_01057">
    <property type="entry name" value="tRNA_methyltr_TrmB"/>
    <property type="match status" value="1"/>
</dbReference>
<evidence type="ECO:0000256" key="2">
    <source>
        <dbReference type="ARBA" id="ARBA00003015"/>
    </source>
</evidence>
<comment type="pathway">
    <text evidence="7">tRNA modification; N(7)-methylguanine-tRNA biosynthesis.</text>
</comment>
<evidence type="ECO:0000256" key="7">
    <source>
        <dbReference type="HAMAP-Rule" id="MF_01057"/>
    </source>
</evidence>
<dbReference type="AlphaFoldDB" id="A0A3E3E7T1"/>
<evidence type="ECO:0000256" key="6">
    <source>
        <dbReference type="ARBA" id="ARBA00022694"/>
    </source>
</evidence>
<dbReference type="NCBIfam" id="NF001080">
    <property type="entry name" value="PRK00121.2-2"/>
    <property type="match status" value="1"/>
</dbReference>
<dbReference type="NCBIfam" id="TIGR00091">
    <property type="entry name" value="tRNA (guanosine(46)-N7)-methyltransferase TrmB"/>
    <property type="match status" value="1"/>
</dbReference>
<name>A0A3E3E7T1_9FIRM</name>
<dbReference type="PANTHER" id="PTHR23417">
    <property type="entry name" value="3-DEOXY-D-MANNO-OCTULOSONIC-ACID TRANSFERASE/TRNA GUANINE-N 7 - -METHYLTRANSFERASE"/>
    <property type="match status" value="1"/>
</dbReference>
<dbReference type="InterPro" id="IPR029063">
    <property type="entry name" value="SAM-dependent_MTases_sf"/>
</dbReference>
<dbReference type="EC" id="2.1.1.33" evidence="7"/>
<organism evidence="8 9">
    <name type="scientific">Faecalicoccus pleomorphus</name>
    <dbReference type="NCBI Taxonomy" id="1323"/>
    <lineage>
        <taxon>Bacteria</taxon>
        <taxon>Bacillati</taxon>
        <taxon>Bacillota</taxon>
        <taxon>Erysipelotrichia</taxon>
        <taxon>Erysipelotrichales</taxon>
        <taxon>Erysipelotrichaceae</taxon>
        <taxon>Faecalicoccus</taxon>
    </lineage>
</organism>
<feature type="binding site" evidence="7">
    <location>
        <position position="119"/>
    </location>
    <ligand>
        <name>substrate</name>
    </ligand>
</feature>
<feature type="binding site" evidence="7">
    <location>
        <position position="65"/>
    </location>
    <ligand>
        <name>S-adenosyl-L-methionine</name>
        <dbReference type="ChEBI" id="CHEBI:59789"/>
    </ligand>
</feature>
<dbReference type="CDD" id="cd02440">
    <property type="entry name" value="AdoMet_MTases"/>
    <property type="match status" value="1"/>
</dbReference>
<evidence type="ECO:0000256" key="1">
    <source>
        <dbReference type="ARBA" id="ARBA00000142"/>
    </source>
</evidence>
<evidence type="ECO:0000256" key="3">
    <source>
        <dbReference type="ARBA" id="ARBA00022603"/>
    </source>
</evidence>
<dbReference type="PANTHER" id="PTHR23417:SF14">
    <property type="entry name" value="PENTACOTRIPEPTIDE-REPEAT REGION OF PRORP DOMAIN-CONTAINING PROTEIN"/>
    <property type="match status" value="1"/>
</dbReference>
<evidence type="ECO:0000313" key="8">
    <source>
        <dbReference type="EMBL" id="RGD78096.1"/>
    </source>
</evidence>
<dbReference type="SUPFAM" id="SSF53335">
    <property type="entry name" value="S-adenosyl-L-methionine-dependent methyltransferases"/>
    <property type="match status" value="1"/>
</dbReference>
<gene>
    <name evidence="7 8" type="primary">trmB</name>
    <name evidence="8" type="ORF">DXC78_01455</name>
</gene>
<dbReference type="UniPathway" id="UPA00989"/>
<dbReference type="Pfam" id="PF02390">
    <property type="entry name" value="Methyltransf_4"/>
    <property type="match status" value="1"/>
</dbReference>